<dbReference type="InterPro" id="IPR036879">
    <property type="entry name" value="TF_MADSbox_sf"/>
</dbReference>
<reference evidence="1 2" key="1">
    <citation type="journal article" date="2019" name="Genome Biol. Evol.">
        <title>Insights into the evolution of the New World diploid cottons (Gossypium, subgenus Houzingenia) based on genome sequencing.</title>
        <authorList>
            <person name="Grover C.E."/>
            <person name="Arick M.A. 2nd"/>
            <person name="Thrash A."/>
            <person name="Conover J.L."/>
            <person name="Sanders W.S."/>
            <person name="Peterson D.G."/>
            <person name="Frelichowski J.E."/>
            <person name="Scheffler J.A."/>
            <person name="Scheffler B.E."/>
            <person name="Wendel J.F."/>
        </authorList>
    </citation>
    <scope>NUCLEOTIDE SEQUENCE [LARGE SCALE GENOMIC DNA]</scope>
    <source>
        <strain evidence="1">1</strain>
        <tissue evidence="1">Leaf</tissue>
    </source>
</reference>
<dbReference type="AlphaFoldDB" id="A0A7J9KUY3"/>
<proteinExistence type="predicted"/>
<comment type="caution">
    <text evidence="1">The sequence shown here is derived from an EMBL/GenBank/DDBJ whole genome shotgun (WGS) entry which is preliminary data.</text>
</comment>
<evidence type="ECO:0000313" key="2">
    <source>
        <dbReference type="Proteomes" id="UP000593576"/>
    </source>
</evidence>
<sequence>MVKLASIANSCGGRASLKKRRFRLWKEVSELTNLRRIKVDFIIYRNCIICWRCAHHTQWCNNYSNTCVTP</sequence>
<name>A0A7J9KUY3_GOSSC</name>
<protein>
    <submittedName>
        <fullName evidence="1">Uncharacterized protein</fullName>
    </submittedName>
</protein>
<dbReference type="GO" id="GO:0003677">
    <property type="term" value="F:DNA binding"/>
    <property type="evidence" value="ECO:0007669"/>
    <property type="project" value="InterPro"/>
</dbReference>
<keyword evidence="2" id="KW-1185">Reference proteome</keyword>
<dbReference type="EMBL" id="JABFAF010000002">
    <property type="protein sequence ID" value="MBA0850231.1"/>
    <property type="molecule type" value="Genomic_DNA"/>
</dbReference>
<accession>A0A7J9KUY3</accession>
<dbReference type="Proteomes" id="UP000593576">
    <property type="component" value="Unassembled WGS sequence"/>
</dbReference>
<evidence type="ECO:0000313" key="1">
    <source>
        <dbReference type="EMBL" id="MBA0850231.1"/>
    </source>
</evidence>
<dbReference type="SUPFAM" id="SSF55455">
    <property type="entry name" value="SRF-like"/>
    <property type="match status" value="1"/>
</dbReference>
<dbReference type="GO" id="GO:0046983">
    <property type="term" value="F:protein dimerization activity"/>
    <property type="evidence" value="ECO:0007669"/>
    <property type="project" value="InterPro"/>
</dbReference>
<gene>
    <name evidence="1" type="ORF">Goshw_027168</name>
</gene>
<organism evidence="1 2">
    <name type="scientific">Gossypium schwendimanii</name>
    <name type="common">Cotton</name>
    <dbReference type="NCBI Taxonomy" id="34291"/>
    <lineage>
        <taxon>Eukaryota</taxon>
        <taxon>Viridiplantae</taxon>
        <taxon>Streptophyta</taxon>
        <taxon>Embryophyta</taxon>
        <taxon>Tracheophyta</taxon>
        <taxon>Spermatophyta</taxon>
        <taxon>Magnoliopsida</taxon>
        <taxon>eudicotyledons</taxon>
        <taxon>Gunneridae</taxon>
        <taxon>Pentapetalae</taxon>
        <taxon>rosids</taxon>
        <taxon>malvids</taxon>
        <taxon>Malvales</taxon>
        <taxon>Malvaceae</taxon>
        <taxon>Malvoideae</taxon>
        <taxon>Gossypium</taxon>
    </lineage>
</organism>